<keyword evidence="3 6" id="KW-0812">Transmembrane</keyword>
<evidence type="ECO:0000256" key="3">
    <source>
        <dbReference type="ARBA" id="ARBA00022692"/>
    </source>
</evidence>
<dbReference type="RefSeq" id="WP_294173109.1">
    <property type="nucleotide sequence ID" value="NZ_CADCVZ010000029.1"/>
</dbReference>
<evidence type="ECO:0000256" key="1">
    <source>
        <dbReference type="ARBA" id="ARBA00004651"/>
    </source>
</evidence>
<dbReference type="Gene3D" id="1.20.120.1220">
    <property type="match status" value="1"/>
</dbReference>
<keyword evidence="5 6" id="KW-0472">Membrane</keyword>
<dbReference type="AlphaFoldDB" id="A0A6J4SYE4"/>
<feature type="transmembrane region" description="Helical" evidence="6">
    <location>
        <begin position="37"/>
        <end position="54"/>
    </location>
</feature>
<name>A0A6J4SYE4_9SPHN</name>
<feature type="transmembrane region" description="Helical" evidence="6">
    <location>
        <begin position="66"/>
        <end position="86"/>
    </location>
</feature>
<dbReference type="PANTHER" id="PTHR36506:SF1">
    <property type="entry name" value="PREFLAGELLIN PEPTIDASE"/>
    <property type="match status" value="1"/>
</dbReference>
<protein>
    <submittedName>
        <fullName evidence="8">Type IV prepilin peptidase TadV/CpaA</fullName>
    </submittedName>
</protein>
<sequence>MMNAAFTLWLPDALLLALGLLLLLAAGIDVRTYTIPNRLNLLIAVLAPLFWWSVELALWPDVAIRIGVALLVFGLLALAFAAGMMGGGDVKLAAAVALWFPPLATVKMLVVMSIAGGVLTLLILLIHRARAQQGRPKIPYGVAIAAGGWAILAERYLNQFA</sequence>
<proteinExistence type="predicted"/>
<evidence type="ECO:0000256" key="5">
    <source>
        <dbReference type="ARBA" id="ARBA00023136"/>
    </source>
</evidence>
<gene>
    <name evidence="8" type="ORF">AVDCRST_MAG09-1203</name>
</gene>
<accession>A0A6J4SYE4</accession>
<feature type="domain" description="Prepilin type IV endopeptidase peptidase" evidence="7">
    <location>
        <begin position="17"/>
        <end position="121"/>
    </location>
</feature>
<evidence type="ECO:0000256" key="2">
    <source>
        <dbReference type="ARBA" id="ARBA00022475"/>
    </source>
</evidence>
<evidence type="ECO:0000259" key="7">
    <source>
        <dbReference type="Pfam" id="PF01478"/>
    </source>
</evidence>
<dbReference type="EMBL" id="CADCVZ010000029">
    <property type="protein sequence ID" value="CAA9508312.1"/>
    <property type="molecule type" value="Genomic_DNA"/>
</dbReference>
<evidence type="ECO:0000256" key="4">
    <source>
        <dbReference type="ARBA" id="ARBA00022989"/>
    </source>
</evidence>
<dbReference type="GO" id="GO:0004190">
    <property type="term" value="F:aspartic-type endopeptidase activity"/>
    <property type="evidence" value="ECO:0007669"/>
    <property type="project" value="InterPro"/>
</dbReference>
<keyword evidence="2" id="KW-1003">Cell membrane</keyword>
<dbReference type="GO" id="GO:0005886">
    <property type="term" value="C:plasma membrane"/>
    <property type="evidence" value="ECO:0007669"/>
    <property type="project" value="UniProtKB-SubCell"/>
</dbReference>
<dbReference type="InterPro" id="IPR052218">
    <property type="entry name" value="Preflagellin_Peptidase"/>
</dbReference>
<dbReference type="Pfam" id="PF01478">
    <property type="entry name" value="Peptidase_A24"/>
    <property type="match status" value="1"/>
</dbReference>
<evidence type="ECO:0000256" key="6">
    <source>
        <dbReference type="SAM" id="Phobius"/>
    </source>
</evidence>
<evidence type="ECO:0000313" key="8">
    <source>
        <dbReference type="EMBL" id="CAA9508312.1"/>
    </source>
</evidence>
<comment type="subcellular location">
    <subcellularLocation>
        <location evidence="1">Cell membrane</location>
        <topology evidence="1">Multi-pass membrane protein</topology>
    </subcellularLocation>
</comment>
<dbReference type="PANTHER" id="PTHR36506">
    <property type="entry name" value="PREFLAGELLIN PEPTIDASE"/>
    <property type="match status" value="1"/>
</dbReference>
<reference evidence="8" key="1">
    <citation type="submission" date="2020-02" db="EMBL/GenBank/DDBJ databases">
        <authorList>
            <person name="Meier V. D."/>
        </authorList>
    </citation>
    <scope>NUCLEOTIDE SEQUENCE</scope>
    <source>
        <strain evidence="8">AVDCRST_MAG09</strain>
    </source>
</reference>
<keyword evidence="4 6" id="KW-1133">Transmembrane helix</keyword>
<feature type="transmembrane region" description="Helical" evidence="6">
    <location>
        <begin position="106"/>
        <end position="126"/>
    </location>
</feature>
<organism evidence="8">
    <name type="scientific">uncultured Sphingomonas sp</name>
    <dbReference type="NCBI Taxonomy" id="158754"/>
    <lineage>
        <taxon>Bacteria</taxon>
        <taxon>Pseudomonadati</taxon>
        <taxon>Pseudomonadota</taxon>
        <taxon>Alphaproteobacteria</taxon>
        <taxon>Sphingomonadales</taxon>
        <taxon>Sphingomonadaceae</taxon>
        <taxon>Sphingomonas</taxon>
        <taxon>environmental samples</taxon>
    </lineage>
</organism>
<dbReference type="InterPro" id="IPR000045">
    <property type="entry name" value="Prepilin_IV_endopep_pep"/>
</dbReference>
<feature type="transmembrane region" description="Helical" evidence="6">
    <location>
        <begin position="138"/>
        <end position="157"/>
    </location>
</feature>